<feature type="compositionally biased region" description="Acidic residues" evidence="1">
    <location>
        <begin position="124"/>
        <end position="136"/>
    </location>
</feature>
<name>A0A915EHU9_9BILA</name>
<keyword evidence="2" id="KW-0732">Signal</keyword>
<accession>A0A915EHU9</accession>
<feature type="compositionally biased region" description="Acidic residues" evidence="1">
    <location>
        <begin position="152"/>
        <end position="165"/>
    </location>
</feature>
<sequence length="274" mass="30742">MFLSSELLRIFIFTCLLFEICAQEPEAPDPDGKGLDGEADEDGKKNSAGDDPGDPNDEKDEEEAKEQTGGQEDGNADENGNEEGEKLSRTTKTMKVTLKEGNEDEDGEKGSSKKKSASKKEDQENNDEGNNDEGEEEKNNSKGKKGHKKEGEENEEDQENNEEDGVTTTLEEQQQNGNDESRNEEEKPETQLYHHRLRCQDKHGKMEHIATVCNNKDDDDFCEEMFPKDPDDPDARPKNAISWALKIWLKGVQSIAKFVVSSKNMVVEMILPSK</sequence>
<evidence type="ECO:0000256" key="1">
    <source>
        <dbReference type="SAM" id="MobiDB-lite"/>
    </source>
</evidence>
<evidence type="ECO:0000256" key="2">
    <source>
        <dbReference type="SAM" id="SignalP"/>
    </source>
</evidence>
<dbReference type="Proteomes" id="UP000887574">
    <property type="component" value="Unplaced"/>
</dbReference>
<feature type="chain" id="PRO_5038054504" evidence="2">
    <location>
        <begin position="23"/>
        <end position="274"/>
    </location>
</feature>
<organism evidence="3 4">
    <name type="scientific">Ditylenchus dipsaci</name>
    <dbReference type="NCBI Taxonomy" id="166011"/>
    <lineage>
        <taxon>Eukaryota</taxon>
        <taxon>Metazoa</taxon>
        <taxon>Ecdysozoa</taxon>
        <taxon>Nematoda</taxon>
        <taxon>Chromadorea</taxon>
        <taxon>Rhabditida</taxon>
        <taxon>Tylenchina</taxon>
        <taxon>Tylenchomorpha</taxon>
        <taxon>Sphaerularioidea</taxon>
        <taxon>Anguinidae</taxon>
        <taxon>Anguininae</taxon>
        <taxon>Ditylenchus</taxon>
    </lineage>
</organism>
<dbReference type="AlphaFoldDB" id="A0A915EHU9"/>
<dbReference type="WBParaSite" id="jg618">
    <property type="protein sequence ID" value="jg618"/>
    <property type="gene ID" value="jg618"/>
</dbReference>
<feature type="compositionally biased region" description="Basic and acidic residues" evidence="1">
    <location>
        <begin position="179"/>
        <end position="189"/>
    </location>
</feature>
<feature type="compositionally biased region" description="Acidic residues" evidence="1">
    <location>
        <begin position="51"/>
        <end position="64"/>
    </location>
</feature>
<feature type="region of interest" description="Disordered" evidence="1">
    <location>
        <begin position="24"/>
        <end position="194"/>
    </location>
</feature>
<feature type="signal peptide" evidence="2">
    <location>
        <begin position="1"/>
        <end position="22"/>
    </location>
</feature>
<proteinExistence type="predicted"/>
<feature type="compositionally biased region" description="Basic and acidic residues" evidence="1">
    <location>
        <begin position="30"/>
        <end position="48"/>
    </location>
</feature>
<reference evidence="4" key="1">
    <citation type="submission" date="2022-11" db="UniProtKB">
        <authorList>
            <consortium name="WormBaseParasite"/>
        </authorList>
    </citation>
    <scope>IDENTIFICATION</scope>
</reference>
<feature type="compositionally biased region" description="Polar residues" evidence="1">
    <location>
        <begin position="166"/>
        <end position="178"/>
    </location>
</feature>
<protein>
    <submittedName>
        <fullName evidence="4">Uncharacterized protein</fullName>
    </submittedName>
</protein>
<evidence type="ECO:0000313" key="4">
    <source>
        <dbReference type="WBParaSite" id="jg618"/>
    </source>
</evidence>
<keyword evidence="3" id="KW-1185">Reference proteome</keyword>
<evidence type="ECO:0000313" key="3">
    <source>
        <dbReference type="Proteomes" id="UP000887574"/>
    </source>
</evidence>